<dbReference type="GO" id="GO:0016829">
    <property type="term" value="F:lyase activity"/>
    <property type="evidence" value="ECO:0007669"/>
    <property type="project" value="UniProtKB-KW"/>
</dbReference>
<feature type="non-terminal residue" evidence="7">
    <location>
        <position position="399"/>
    </location>
</feature>
<gene>
    <name evidence="7" type="ORF">K461DRAFT_282700</name>
</gene>
<dbReference type="Pfam" id="PF13816">
    <property type="entry name" value="Dehydratase_hem"/>
    <property type="match status" value="1"/>
</dbReference>
<evidence type="ECO:0000256" key="4">
    <source>
        <dbReference type="ARBA" id="ARBA00023004"/>
    </source>
</evidence>
<sequence>MSTRLVVSRFTKSLGVSGQKANPATSPINTTRRPPCGSKGGSAIRRPISTSSPSRMACPVRLYPKKQPPNHKPPVPRWTLKFPNDITNVFTAYVGAQWYGAANDRDGLDSAIQGIQKWLHNLPDSYRPIWTERFVVEHGQDVLGCKVWTCYWTKKDAYEGAISKLYLENIYSTLDASSKNHVGLWCERFETPLSRLETNYAGPDYLPGYGQVPGTYTEEHSLTAYWGAARDRIPDSGIDLFNKEDEEEDLRNPPASAEVVGKGQHITGTNPYSNLAHIRSGQYWEKCDDVEREAYESKLEPTLLNGLGYLWDNPLDNGVIGLRFLRNLPDESGSPSTNTNGHTNSGTSRLKETCGAGFFRNLADLEHWAEKHISHQKIWLGAISHAKKFGEGKKFRTWH</sequence>
<evidence type="ECO:0000313" key="7">
    <source>
        <dbReference type="EMBL" id="KAF2148268.1"/>
    </source>
</evidence>
<dbReference type="Proteomes" id="UP000799439">
    <property type="component" value="Unassembled WGS sequence"/>
</dbReference>
<dbReference type="InterPro" id="IPR025702">
    <property type="entry name" value="OXD"/>
</dbReference>
<keyword evidence="2" id="KW-0349">Heme</keyword>
<protein>
    <recommendedName>
        <fullName evidence="9">Phenylacetaldoxime dehydratase</fullName>
    </recommendedName>
</protein>
<evidence type="ECO:0000256" key="3">
    <source>
        <dbReference type="ARBA" id="ARBA00022723"/>
    </source>
</evidence>
<comment type="cofactor">
    <cofactor evidence="1">
        <name>heme b</name>
        <dbReference type="ChEBI" id="CHEBI:60344"/>
    </cofactor>
</comment>
<organism evidence="7 8">
    <name type="scientific">Myriangium duriaei CBS 260.36</name>
    <dbReference type="NCBI Taxonomy" id="1168546"/>
    <lineage>
        <taxon>Eukaryota</taxon>
        <taxon>Fungi</taxon>
        <taxon>Dikarya</taxon>
        <taxon>Ascomycota</taxon>
        <taxon>Pezizomycotina</taxon>
        <taxon>Dothideomycetes</taxon>
        <taxon>Dothideomycetidae</taxon>
        <taxon>Myriangiales</taxon>
        <taxon>Myriangiaceae</taxon>
        <taxon>Myriangium</taxon>
    </lineage>
</organism>
<evidence type="ECO:0000256" key="1">
    <source>
        <dbReference type="ARBA" id="ARBA00001970"/>
    </source>
</evidence>
<feature type="compositionally biased region" description="Low complexity" evidence="6">
    <location>
        <begin position="42"/>
        <end position="54"/>
    </location>
</feature>
<evidence type="ECO:0000256" key="2">
    <source>
        <dbReference type="ARBA" id="ARBA00022617"/>
    </source>
</evidence>
<keyword evidence="3" id="KW-0479">Metal-binding</keyword>
<feature type="region of interest" description="Disordered" evidence="6">
    <location>
        <begin position="16"/>
        <end position="54"/>
    </location>
</feature>
<dbReference type="AlphaFoldDB" id="A0A9P4IQL7"/>
<accession>A0A9P4IQL7</accession>
<keyword evidence="8" id="KW-1185">Reference proteome</keyword>
<evidence type="ECO:0008006" key="9">
    <source>
        <dbReference type="Google" id="ProtNLM"/>
    </source>
</evidence>
<dbReference type="GO" id="GO:0046872">
    <property type="term" value="F:metal ion binding"/>
    <property type="evidence" value="ECO:0007669"/>
    <property type="project" value="UniProtKB-KW"/>
</dbReference>
<dbReference type="EMBL" id="ML996093">
    <property type="protein sequence ID" value="KAF2148268.1"/>
    <property type="molecule type" value="Genomic_DNA"/>
</dbReference>
<feature type="compositionally biased region" description="Polar residues" evidence="6">
    <location>
        <begin position="16"/>
        <end position="32"/>
    </location>
</feature>
<comment type="caution">
    <text evidence="7">The sequence shown here is derived from an EMBL/GenBank/DDBJ whole genome shotgun (WGS) entry which is preliminary data.</text>
</comment>
<evidence type="ECO:0000313" key="8">
    <source>
        <dbReference type="Proteomes" id="UP000799439"/>
    </source>
</evidence>
<name>A0A9P4IQL7_9PEZI</name>
<proteinExistence type="predicted"/>
<dbReference type="OrthoDB" id="3359285at2759"/>
<keyword evidence="5" id="KW-0456">Lyase</keyword>
<keyword evidence="4" id="KW-0408">Iron</keyword>
<evidence type="ECO:0000256" key="6">
    <source>
        <dbReference type="SAM" id="MobiDB-lite"/>
    </source>
</evidence>
<reference evidence="7" key="1">
    <citation type="journal article" date="2020" name="Stud. Mycol.">
        <title>101 Dothideomycetes genomes: a test case for predicting lifestyles and emergence of pathogens.</title>
        <authorList>
            <person name="Haridas S."/>
            <person name="Albert R."/>
            <person name="Binder M."/>
            <person name="Bloem J."/>
            <person name="Labutti K."/>
            <person name="Salamov A."/>
            <person name="Andreopoulos B."/>
            <person name="Baker S."/>
            <person name="Barry K."/>
            <person name="Bills G."/>
            <person name="Bluhm B."/>
            <person name="Cannon C."/>
            <person name="Castanera R."/>
            <person name="Culley D."/>
            <person name="Daum C."/>
            <person name="Ezra D."/>
            <person name="Gonzalez J."/>
            <person name="Henrissat B."/>
            <person name="Kuo A."/>
            <person name="Liang C."/>
            <person name="Lipzen A."/>
            <person name="Lutzoni F."/>
            <person name="Magnuson J."/>
            <person name="Mondo S."/>
            <person name="Nolan M."/>
            <person name="Ohm R."/>
            <person name="Pangilinan J."/>
            <person name="Park H.-J."/>
            <person name="Ramirez L."/>
            <person name="Alfaro M."/>
            <person name="Sun H."/>
            <person name="Tritt A."/>
            <person name="Yoshinaga Y."/>
            <person name="Zwiers L.-H."/>
            <person name="Turgeon B."/>
            <person name="Goodwin S."/>
            <person name="Spatafora J."/>
            <person name="Crous P."/>
            <person name="Grigoriev I."/>
        </authorList>
    </citation>
    <scope>NUCLEOTIDE SEQUENCE</scope>
    <source>
        <strain evidence="7">CBS 260.36</strain>
    </source>
</reference>
<evidence type="ECO:0000256" key="5">
    <source>
        <dbReference type="ARBA" id="ARBA00023239"/>
    </source>
</evidence>